<dbReference type="CDD" id="cd02418">
    <property type="entry name" value="Peptidase_C39B"/>
    <property type="match status" value="1"/>
</dbReference>
<dbReference type="SMART" id="SM00382">
    <property type="entry name" value="AAA"/>
    <property type="match status" value="1"/>
</dbReference>
<evidence type="ECO:0000256" key="6">
    <source>
        <dbReference type="ARBA" id="ARBA00022801"/>
    </source>
</evidence>
<dbReference type="PROSITE" id="PS50929">
    <property type="entry name" value="ABC_TM1F"/>
    <property type="match status" value="1"/>
</dbReference>
<evidence type="ECO:0000259" key="12">
    <source>
        <dbReference type="PROSITE" id="PS50929"/>
    </source>
</evidence>
<dbReference type="EMBL" id="FUWZ01000001">
    <property type="protein sequence ID" value="SJZ78329.1"/>
    <property type="molecule type" value="Genomic_DNA"/>
</dbReference>
<dbReference type="Pfam" id="PF03412">
    <property type="entry name" value="Peptidase_C39"/>
    <property type="match status" value="1"/>
</dbReference>
<name>A0A1T4NGE4_9BACT</name>
<dbReference type="SUPFAM" id="SSF90123">
    <property type="entry name" value="ABC transporter transmembrane region"/>
    <property type="match status" value="1"/>
</dbReference>
<evidence type="ECO:0000256" key="3">
    <source>
        <dbReference type="ARBA" id="ARBA00022475"/>
    </source>
</evidence>
<dbReference type="GO" id="GO:0015421">
    <property type="term" value="F:ABC-type oligopeptide transporter activity"/>
    <property type="evidence" value="ECO:0007669"/>
    <property type="project" value="TreeGrafter"/>
</dbReference>
<dbReference type="STRING" id="634771.SAMN04488128_1011578"/>
<dbReference type="InterPro" id="IPR036640">
    <property type="entry name" value="ABC1_TM_sf"/>
</dbReference>
<organism evidence="14 15">
    <name type="scientific">Chitinophaga eiseniae</name>
    <dbReference type="NCBI Taxonomy" id="634771"/>
    <lineage>
        <taxon>Bacteria</taxon>
        <taxon>Pseudomonadati</taxon>
        <taxon>Bacteroidota</taxon>
        <taxon>Chitinophagia</taxon>
        <taxon>Chitinophagales</taxon>
        <taxon>Chitinophagaceae</taxon>
        <taxon>Chitinophaga</taxon>
    </lineage>
</organism>
<dbReference type="SUPFAM" id="SSF52540">
    <property type="entry name" value="P-loop containing nucleoside triphosphate hydrolases"/>
    <property type="match status" value="1"/>
</dbReference>
<feature type="domain" description="ABC transporter" evidence="11">
    <location>
        <begin position="490"/>
        <end position="726"/>
    </location>
</feature>
<dbReference type="InterPro" id="IPR027417">
    <property type="entry name" value="P-loop_NTPase"/>
</dbReference>
<dbReference type="InterPro" id="IPR005074">
    <property type="entry name" value="Peptidase_C39"/>
</dbReference>
<evidence type="ECO:0000256" key="5">
    <source>
        <dbReference type="ARBA" id="ARBA00022741"/>
    </source>
</evidence>
<dbReference type="PROSITE" id="PS00211">
    <property type="entry name" value="ABC_TRANSPORTER_1"/>
    <property type="match status" value="1"/>
</dbReference>
<evidence type="ECO:0000313" key="15">
    <source>
        <dbReference type="Proteomes" id="UP000190367"/>
    </source>
</evidence>
<evidence type="ECO:0000256" key="2">
    <source>
        <dbReference type="ARBA" id="ARBA00022448"/>
    </source>
</evidence>
<keyword evidence="3" id="KW-1003">Cell membrane</keyword>
<feature type="transmembrane region" description="Helical" evidence="10">
    <location>
        <begin position="311"/>
        <end position="330"/>
    </location>
</feature>
<evidence type="ECO:0000313" key="14">
    <source>
        <dbReference type="EMBL" id="SJZ78329.1"/>
    </source>
</evidence>
<dbReference type="FunFam" id="3.40.50.300:FF:000299">
    <property type="entry name" value="ABC transporter ATP-binding protein/permease"/>
    <property type="match status" value="1"/>
</dbReference>
<keyword evidence="4 10" id="KW-0812">Transmembrane</keyword>
<dbReference type="OrthoDB" id="9760358at2"/>
<evidence type="ECO:0000256" key="1">
    <source>
        <dbReference type="ARBA" id="ARBA00004651"/>
    </source>
</evidence>
<dbReference type="Gene3D" id="1.20.1560.10">
    <property type="entry name" value="ABC transporter type 1, transmembrane domain"/>
    <property type="match status" value="1"/>
</dbReference>
<evidence type="ECO:0000256" key="10">
    <source>
        <dbReference type="SAM" id="Phobius"/>
    </source>
</evidence>
<accession>A0A1T4NGE4</accession>
<evidence type="ECO:0000256" key="8">
    <source>
        <dbReference type="ARBA" id="ARBA00022989"/>
    </source>
</evidence>
<dbReference type="GO" id="GO:0005524">
    <property type="term" value="F:ATP binding"/>
    <property type="evidence" value="ECO:0007669"/>
    <property type="project" value="UniProtKB-KW"/>
</dbReference>
<dbReference type="InterPro" id="IPR039421">
    <property type="entry name" value="Type_1_exporter"/>
</dbReference>
<keyword evidence="15" id="KW-1185">Reference proteome</keyword>
<dbReference type="Pfam" id="PF00005">
    <property type="entry name" value="ABC_tran"/>
    <property type="match status" value="1"/>
</dbReference>
<comment type="subcellular location">
    <subcellularLocation>
        <location evidence="1">Cell membrane</location>
        <topology evidence="1">Multi-pass membrane protein</topology>
    </subcellularLocation>
</comment>
<keyword evidence="5" id="KW-0547">Nucleotide-binding</keyword>
<feature type="domain" description="ABC transmembrane type-1" evidence="12">
    <location>
        <begin position="175"/>
        <end position="454"/>
    </location>
</feature>
<dbReference type="Gene3D" id="3.90.70.10">
    <property type="entry name" value="Cysteine proteinases"/>
    <property type="match status" value="1"/>
</dbReference>
<evidence type="ECO:0000256" key="4">
    <source>
        <dbReference type="ARBA" id="ARBA00022692"/>
    </source>
</evidence>
<protein>
    <submittedName>
        <fullName evidence="14">ATP-binding cassette, subfamily B</fullName>
    </submittedName>
</protein>
<keyword evidence="2" id="KW-0813">Transport</keyword>
<keyword evidence="7 14" id="KW-0067">ATP-binding</keyword>
<keyword evidence="6" id="KW-0378">Hydrolase</keyword>
<dbReference type="InterPro" id="IPR011527">
    <property type="entry name" value="ABC1_TM_dom"/>
</dbReference>
<keyword evidence="9 10" id="KW-0472">Membrane</keyword>
<sequence>MAFTTYRQLDAMDCGPTCLRMVAKHYGREYPLDYLRELANITREGVSLLGISEAAEKIGFRTNAVKITFEQLDENVELPCILHWNQQHFVVLPPQNYNRHNPKDKILVADPGHGLVKVDKETFLHCWQGKQNHGVVLMLEPGEQFLRQEGPQRAATGFRFLFSYLRPYRKYVVQLFLGLILASLLSLIMPFLTQSLVDYGINRHNVHFVYLILISQLVLFAGSTAIEMIRSWILLHMNSRININIISDFLIKLMKLPIRFFDSKMIGDIHQRIGDHTRIQNFLTGTTLSTLFSFVNLLVFTAVLAVYSMKILLVFVLFSTAAVGWIFFFLRRRKALDYRRFQRMSDNENVLFELITGMQEIKLNNCETARRWEWEHVQAGLYRINVKSLALGQYQQIGSVFFNQLKNILISFISAREVMNGNLTLGMMLSVSYIIGQMNSPLDQLLTFIQSAQDAKMSLDRLGEIHNRQEEEKRELIAPPSSRSDGSGDIVLENLSFQYGGAKSPFVLKDIDLVVPEGKVTAIVGTSGSGKTTLMKLLLQFYEPTSGQIRIGEQDLQQLSPKWWRRQCGNVMQDGFIFSGSIAKNIAISDETINNDKLVHAAEMANIRDFIEDLPLGYQTKIGNAGSGISAGQKQRIQIARAIYKNPHYLFFDEATSALDANNERVIMDNLEQFFRGKTVVVIAHRLSTVKHADQIIVLDRGRIVETGNHATLTARKGNYFELVKNQLELGG</sequence>
<dbReference type="CDD" id="cd18571">
    <property type="entry name" value="ABC_6TM_peptidase_like"/>
    <property type="match status" value="1"/>
</dbReference>
<dbReference type="GO" id="GO:0008233">
    <property type="term" value="F:peptidase activity"/>
    <property type="evidence" value="ECO:0007669"/>
    <property type="project" value="InterPro"/>
</dbReference>
<dbReference type="PANTHER" id="PTHR43394">
    <property type="entry name" value="ATP-DEPENDENT PERMEASE MDL1, MITOCHONDRIAL"/>
    <property type="match status" value="1"/>
</dbReference>
<evidence type="ECO:0000259" key="13">
    <source>
        <dbReference type="PROSITE" id="PS50990"/>
    </source>
</evidence>
<feature type="transmembrane region" description="Helical" evidence="10">
    <location>
        <begin position="207"/>
        <end position="229"/>
    </location>
</feature>
<proteinExistence type="predicted"/>
<evidence type="ECO:0000259" key="11">
    <source>
        <dbReference type="PROSITE" id="PS50893"/>
    </source>
</evidence>
<dbReference type="RefSeq" id="WP_078668173.1">
    <property type="nucleotide sequence ID" value="NZ_FUWZ01000001.1"/>
</dbReference>
<evidence type="ECO:0000256" key="7">
    <source>
        <dbReference type="ARBA" id="ARBA00022840"/>
    </source>
</evidence>
<dbReference type="PROSITE" id="PS50893">
    <property type="entry name" value="ABC_TRANSPORTER_2"/>
    <property type="match status" value="1"/>
</dbReference>
<dbReference type="PANTHER" id="PTHR43394:SF1">
    <property type="entry name" value="ATP-BINDING CASSETTE SUB-FAMILY B MEMBER 10, MITOCHONDRIAL"/>
    <property type="match status" value="1"/>
</dbReference>
<dbReference type="GO" id="GO:0016887">
    <property type="term" value="F:ATP hydrolysis activity"/>
    <property type="evidence" value="ECO:0007669"/>
    <property type="project" value="InterPro"/>
</dbReference>
<dbReference type="InterPro" id="IPR003439">
    <property type="entry name" value="ABC_transporter-like_ATP-bd"/>
</dbReference>
<dbReference type="InterPro" id="IPR017871">
    <property type="entry name" value="ABC_transporter-like_CS"/>
</dbReference>
<dbReference type="AlphaFoldDB" id="A0A1T4NGE4"/>
<feature type="transmembrane region" description="Helical" evidence="10">
    <location>
        <begin position="171"/>
        <end position="192"/>
    </location>
</feature>
<reference evidence="15" key="1">
    <citation type="submission" date="2017-02" db="EMBL/GenBank/DDBJ databases">
        <authorList>
            <person name="Varghese N."/>
            <person name="Submissions S."/>
        </authorList>
    </citation>
    <scope>NUCLEOTIDE SEQUENCE [LARGE SCALE GENOMIC DNA]</scope>
    <source>
        <strain evidence="15">DSM 22224</strain>
    </source>
</reference>
<dbReference type="InterPro" id="IPR003593">
    <property type="entry name" value="AAA+_ATPase"/>
</dbReference>
<dbReference type="PROSITE" id="PS50990">
    <property type="entry name" value="PEPTIDASE_C39"/>
    <property type="match status" value="1"/>
</dbReference>
<dbReference type="Pfam" id="PF00664">
    <property type="entry name" value="ABC_membrane"/>
    <property type="match status" value="1"/>
</dbReference>
<gene>
    <name evidence="14" type="ORF">SAMN04488128_1011578</name>
</gene>
<dbReference type="Proteomes" id="UP000190367">
    <property type="component" value="Unassembled WGS sequence"/>
</dbReference>
<feature type="transmembrane region" description="Helical" evidence="10">
    <location>
        <begin position="282"/>
        <end position="305"/>
    </location>
</feature>
<dbReference type="Gene3D" id="3.40.50.300">
    <property type="entry name" value="P-loop containing nucleotide triphosphate hydrolases"/>
    <property type="match status" value="1"/>
</dbReference>
<feature type="domain" description="Peptidase C39" evidence="13">
    <location>
        <begin position="8"/>
        <end position="134"/>
    </location>
</feature>
<dbReference type="GO" id="GO:0006508">
    <property type="term" value="P:proteolysis"/>
    <property type="evidence" value="ECO:0007669"/>
    <property type="project" value="InterPro"/>
</dbReference>
<dbReference type="GO" id="GO:0005886">
    <property type="term" value="C:plasma membrane"/>
    <property type="evidence" value="ECO:0007669"/>
    <property type="project" value="UniProtKB-SubCell"/>
</dbReference>
<evidence type="ECO:0000256" key="9">
    <source>
        <dbReference type="ARBA" id="ARBA00023136"/>
    </source>
</evidence>
<keyword evidence="8 10" id="KW-1133">Transmembrane helix</keyword>